<dbReference type="PANTHER" id="PTHR10799">
    <property type="entry name" value="SNF2/RAD54 HELICASE FAMILY"/>
    <property type="match status" value="1"/>
</dbReference>
<dbReference type="STRING" id="1908266.BKK55_06890"/>
<keyword evidence="2" id="KW-0378">Hydrolase</keyword>
<dbReference type="EMBL" id="MLHO01000032">
    <property type="protein sequence ID" value="OOF56009.1"/>
    <property type="molecule type" value="Genomic_DNA"/>
</dbReference>
<keyword evidence="5" id="KW-0175">Coiled coil</keyword>
<evidence type="ECO:0000259" key="6">
    <source>
        <dbReference type="PROSITE" id="PS51192"/>
    </source>
</evidence>
<proteinExistence type="predicted"/>
<keyword evidence="9" id="KW-1185">Reference proteome</keyword>
<name>A0A1V3JHV0_9PAST</name>
<evidence type="ECO:0000256" key="5">
    <source>
        <dbReference type="SAM" id="Coils"/>
    </source>
</evidence>
<reference evidence="8 9" key="1">
    <citation type="submission" date="2016-10" db="EMBL/GenBank/DDBJ databases">
        <title>Rodentibacter gen. nov. and new species.</title>
        <authorList>
            <person name="Christensen H."/>
        </authorList>
    </citation>
    <scope>NUCLEOTIDE SEQUENCE [LARGE SCALE GENOMIC DNA]</scope>
    <source>
        <strain evidence="8 9">1996246016</strain>
    </source>
</reference>
<protein>
    <submittedName>
        <fullName evidence="8">ATP-dependent helicase</fullName>
    </submittedName>
</protein>
<dbReference type="Gene3D" id="3.40.50.10810">
    <property type="entry name" value="Tandem AAA-ATPase domain"/>
    <property type="match status" value="1"/>
</dbReference>
<evidence type="ECO:0000256" key="2">
    <source>
        <dbReference type="ARBA" id="ARBA00022801"/>
    </source>
</evidence>
<organism evidence="8 9">
    <name type="scientific">Rodentibacter genomosp. 2</name>
    <dbReference type="NCBI Taxonomy" id="1908266"/>
    <lineage>
        <taxon>Bacteria</taxon>
        <taxon>Pseudomonadati</taxon>
        <taxon>Pseudomonadota</taxon>
        <taxon>Gammaproteobacteria</taxon>
        <taxon>Pasteurellales</taxon>
        <taxon>Pasteurellaceae</taxon>
        <taxon>Rodentibacter</taxon>
    </lineage>
</organism>
<dbReference type="RefSeq" id="WP_077551128.1">
    <property type="nucleotide sequence ID" value="NZ_MLHO01000032.1"/>
</dbReference>
<evidence type="ECO:0000313" key="8">
    <source>
        <dbReference type="EMBL" id="OOF56009.1"/>
    </source>
</evidence>
<dbReference type="PROSITE" id="PS51192">
    <property type="entry name" value="HELICASE_ATP_BIND_1"/>
    <property type="match status" value="1"/>
</dbReference>
<feature type="coiled-coil region" evidence="5">
    <location>
        <begin position="830"/>
        <end position="946"/>
    </location>
</feature>
<dbReference type="PROSITE" id="PS51194">
    <property type="entry name" value="HELICASE_CTER"/>
    <property type="match status" value="1"/>
</dbReference>
<dbReference type="Gene3D" id="3.40.50.300">
    <property type="entry name" value="P-loop containing nucleotide triphosphate hydrolases"/>
    <property type="match status" value="1"/>
</dbReference>
<evidence type="ECO:0000313" key="9">
    <source>
        <dbReference type="Proteomes" id="UP000188541"/>
    </source>
</evidence>
<dbReference type="CDD" id="cd18011">
    <property type="entry name" value="DEXDc_RapA"/>
    <property type="match status" value="1"/>
</dbReference>
<dbReference type="Proteomes" id="UP000188541">
    <property type="component" value="Unassembled WGS sequence"/>
</dbReference>
<dbReference type="GO" id="GO:0016787">
    <property type="term" value="F:hydrolase activity"/>
    <property type="evidence" value="ECO:0007669"/>
    <property type="project" value="UniProtKB-KW"/>
</dbReference>
<comment type="caution">
    <text evidence="8">The sequence shown here is derived from an EMBL/GenBank/DDBJ whole genome shotgun (WGS) entry which is preliminary data.</text>
</comment>
<dbReference type="SMART" id="SM00487">
    <property type="entry name" value="DEXDc"/>
    <property type="match status" value="1"/>
</dbReference>
<dbReference type="InterPro" id="IPR057342">
    <property type="entry name" value="DEXDc_RapA"/>
</dbReference>
<gene>
    <name evidence="8" type="ORF">BKK55_06890</name>
</gene>
<evidence type="ECO:0000256" key="3">
    <source>
        <dbReference type="ARBA" id="ARBA00022806"/>
    </source>
</evidence>
<dbReference type="SMART" id="SM00490">
    <property type="entry name" value="HELICc"/>
    <property type="match status" value="1"/>
</dbReference>
<feature type="domain" description="Helicase ATP-binding" evidence="6">
    <location>
        <begin position="48"/>
        <end position="221"/>
    </location>
</feature>
<keyword evidence="4" id="KW-0067">ATP-binding</keyword>
<keyword evidence="3 8" id="KW-0347">Helicase</keyword>
<accession>A0A1V3JHV0</accession>
<dbReference type="InterPro" id="IPR001650">
    <property type="entry name" value="Helicase_C-like"/>
</dbReference>
<evidence type="ECO:0000256" key="4">
    <source>
        <dbReference type="ARBA" id="ARBA00022840"/>
    </source>
</evidence>
<sequence length="957" mass="109518">MMNMTPYHARYFANEITCRRTDDNRLSQSLFDAKVDLNPHQIDAALFALKNPLQEGVMLADEVGLGKTIEAGLVLCQKWAEHKRNLLIVCPAILRKQWANELAEKFGLPTMVVDKTVVNQVMKKTSGGKLFNFCKHEIGNNVLIVSHQFASKEQATFKQFDWDLVVIDEAHKMRNAHKADNKMGQAMRQAFGGKKKLLLTATPLQNSLMELYGLSTLLDEHIFGDRKFFQKEFVRRGNIAELKARMTSFVKRTLRKNVLEYVRYTERKTITQEFTPTAAEFALYEQISEFLRKESSYALPKRHKHLTALILRKLLASSPQAVLGTLKAILARLQHLQQLEQNPDEPLSEIEALFEGEELTTEDVEADELEIEETEMSVSDELNQAALQTEIAEIEGFIRLAEGLQQDSKILALLTALQRGFTEMSKLGASQKAIIFTESVRTQKYLFDFLTQNGYADEVVLFSGTNNDPNSMAIYQDWLARYQGTAKITGSADVDKRSALIEHFKEKAQIMIATEAASEGVNLQFCSLLINYDLPWNPQRVEQRIGRCHRYGQKFDVVVINFLNKRNLADQRVLELLTEKFKLFQGVLGASDEVLGRIESGVDIENQIANIYSTCRTENEIQAAFDQLQAQFADEIEGRVQETKNALVTSFDQSVLERLKVMTEDRLNAMEQWFWGVTQFALNDKAQFNQTDWYFLLNNSPLGGVPIGRYLLPRKTRTKNLQGYEYRLNQPLGQWCINEALNAYTPNATLIFDYKNFPEKISLLEAYQGKSGWLRLDKISVESNAESQEALVFTACDEQGNLLDKEFAQKLFSLSANLQNSVKNPPLVFADLAKERIDREKTRIKAENDALLKAESVRINAWAKDQMQAAEDLISDLKEAMRSKEKELVITDDIERHIQLQEEVAKLRKQLRKARNELDDVQDEIAEQELQLLKELKGKIHQTMQESLVFEIFWQIK</sequence>
<dbReference type="OrthoDB" id="9814088at2"/>
<dbReference type="InterPro" id="IPR027417">
    <property type="entry name" value="P-loop_NTPase"/>
</dbReference>
<evidence type="ECO:0000259" key="7">
    <source>
        <dbReference type="PROSITE" id="PS51194"/>
    </source>
</evidence>
<feature type="domain" description="Helicase C-terminal" evidence="7">
    <location>
        <begin position="409"/>
        <end position="596"/>
    </location>
</feature>
<keyword evidence="1" id="KW-0547">Nucleotide-binding</keyword>
<dbReference type="CDD" id="cd18793">
    <property type="entry name" value="SF2_C_SNF"/>
    <property type="match status" value="1"/>
</dbReference>
<dbReference type="GO" id="GO:0004386">
    <property type="term" value="F:helicase activity"/>
    <property type="evidence" value="ECO:0007669"/>
    <property type="project" value="UniProtKB-KW"/>
</dbReference>
<dbReference type="InterPro" id="IPR038718">
    <property type="entry name" value="SNF2-like_sf"/>
</dbReference>
<dbReference type="Pfam" id="PF00176">
    <property type="entry name" value="SNF2-rel_dom"/>
    <property type="match status" value="1"/>
</dbReference>
<dbReference type="InterPro" id="IPR049730">
    <property type="entry name" value="SNF2/RAD54-like_C"/>
</dbReference>
<dbReference type="AlphaFoldDB" id="A0A1V3JHV0"/>
<dbReference type="GO" id="GO:0005524">
    <property type="term" value="F:ATP binding"/>
    <property type="evidence" value="ECO:0007669"/>
    <property type="project" value="UniProtKB-KW"/>
</dbReference>
<dbReference type="InterPro" id="IPR014001">
    <property type="entry name" value="Helicase_ATP-bd"/>
</dbReference>
<evidence type="ECO:0000256" key="1">
    <source>
        <dbReference type="ARBA" id="ARBA00022741"/>
    </source>
</evidence>
<dbReference type="SUPFAM" id="SSF52540">
    <property type="entry name" value="P-loop containing nucleoside triphosphate hydrolases"/>
    <property type="match status" value="2"/>
</dbReference>
<dbReference type="Pfam" id="PF00271">
    <property type="entry name" value="Helicase_C"/>
    <property type="match status" value="1"/>
</dbReference>
<dbReference type="InterPro" id="IPR000330">
    <property type="entry name" value="SNF2_N"/>
</dbReference>